<protein>
    <submittedName>
        <fullName evidence="2">Uncharacterized protein</fullName>
    </submittedName>
</protein>
<gene>
    <name evidence="2" type="ORF">DP108_06430</name>
</gene>
<evidence type="ECO:0000256" key="1">
    <source>
        <dbReference type="SAM" id="MobiDB-lite"/>
    </source>
</evidence>
<sequence length="168" mass="17221">MSTDDPDTDTDAEDLAEAFPRVAELEQELKEADIDVGEILQQRGTTRRDLLAGGAGALGLGGLLTAASGTASAGNDQAGTVGSQAAPLDGYVEDLYDKNGNRVAELPGDGSLDVLQELSSQSVSTDSLNNGGPISDGDGTERQIWVIANGASDPSGADPEDIIFEEEA</sequence>
<comment type="caution">
    <text evidence="2">The sequence shown here is derived from an EMBL/GenBank/DDBJ whole genome shotgun (WGS) entry which is preliminary data.</text>
</comment>
<dbReference type="PROSITE" id="PS51318">
    <property type="entry name" value="TAT"/>
    <property type="match status" value="1"/>
</dbReference>
<feature type="compositionally biased region" description="Acidic residues" evidence="1">
    <location>
        <begin position="158"/>
        <end position="168"/>
    </location>
</feature>
<dbReference type="AlphaFoldDB" id="A0A5N5UJ64"/>
<feature type="compositionally biased region" description="Polar residues" evidence="1">
    <location>
        <begin position="119"/>
        <end position="132"/>
    </location>
</feature>
<evidence type="ECO:0000313" key="3">
    <source>
        <dbReference type="Proteomes" id="UP000326207"/>
    </source>
</evidence>
<dbReference type="RefSeq" id="WP_152156179.1">
    <property type="nucleotide sequence ID" value="NZ_QMDY01000003.1"/>
</dbReference>
<dbReference type="InterPro" id="IPR006311">
    <property type="entry name" value="TAT_signal"/>
</dbReference>
<proteinExistence type="predicted"/>
<feature type="region of interest" description="Disordered" evidence="1">
    <location>
        <begin position="149"/>
        <end position="168"/>
    </location>
</feature>
<feature type="region of interest" description="Disordered" evidence="1">
    <location>
        <begin position="119"/>
        <end position="142"/>
    </location>
</feature>
<organism evidence="2 3">
    <name type="scientific">Halosegnis rubeus</name>
    <dbReference type="NCBI Taxonomy" id="2212850"/>
    <lineage>
        <taxon>Archaea</taxon>
        <taxon>Methanobacteriati</taxon>
        <taxon>Methanobacteriota</taxon>
        <taxon>Stenosarchaea group</taxon>
        <taxon>Halobacteria</taxon>
        <taxon>Halobacteriales</taxon>
        <taxon>Natronomonadaceae</taxon>
        <taxon>Halosegnis</taxon>
    </lineage>
</organism>
<dbReference type="Proteomes" id="UP000326207">
    <property type="component" value="Unassembled WGS sequence"/>
</dbReference>
<reference evidence="2 3" key="1">
    <citation type="submission" date="2019-10" db="EMBL/GenBank/DDBJ databases">
        <title>Unraveling microbial dark matter from salterns through culturing: the case of the genus Halosegnis.</title>
        <authorList>
            <person name="Duran-Viseras A."/>
            <person name="Andrei A.-S."/>
            <person name="Vera-Gargallo B."/>
            <person name="Ghai R."/>
            <person name="Sanchez-Porro C."/>
            <person name="Ventosa A."/>
        </authorList>
    </citation>
    <scope>NUCLEOTIDE SEQUENCE [LARGE SCALE GENOMIC DNA]</scope>
    <source>
        <strain evidence="2 3">F19-13</strain>
    </source>
</reference>
<evidence type="ECO:0000313" key="2">
    <source>
        <dbReference type="EMBL" id="KAB7518799.1"/>
    </source>
</evidence>
<accession>A0A5N5UJ64</accession>
<name>A0A5N5UJ64_9EURY</name>
<dbReference type="EMBL" id="QMDY01000003">
    <property type="protein sequence ID" value="KAB7518799.1"/>
    <property type="molecule type" value="Genomic_DNA"/>
</dbReference>